<evidence type="ECO:0000313" key="2">
    <source>
        <dbReference type="Proteomes" id="UP001162162"/>
    </source>
</evidence>
<dbReference type="AlphaFoldDB" id="A0AAV8YT86"/>
<sequence length="109" mass="12908">MFLECSSLYRAMQQQAFYFISRKYVHDVQQMFIIVEIKNFKQIIFIYSTLNDKVIKWGTHYEKLATDNFVNALGDKEIQQSYFQQKDVPIHFFLSGAIETPPINVCQIN</sequence>
<keyword evidence="2" id="KW-1185">Reference proteome</keyword>
<name>A0AAV8YT86_9CUCU</name>
<dbReference type="EMBL" id="JAPWTK010000052">
    <property type="protein sequence ID" value="KAJ8953895.1"/>
    <property type="molecule type" value="Genomic_DNA"/>
</dbReference>
<dbReference type="Proteomes" id="UP001162162">
    <property type="component" value="Unassembled WGS sequence"/>
</dbReference>
<proteinExistence type="predicted"/>
<comment type="caution">
    <text evidence="1">The sequence shown here is derived from an EMBL/GenBank/DDBJ whole genome shotgun (WGS) entry which is preliminary data.</text>
</comment>
<organism evidence="1 2">
    <name type="scientific">Aromia moschata</name>
    <dbReference type="NCBI Taxonomy" id="1265417"/>
    <lineage>
        <taxon>Eukaryota</taxon>
        <taxon>Metazoa</taxon>
        <taxon>Ecdysozoa</taxon>
        <taxon>Arthropoda</taxon>
        <taxon>Hexapoda</taxon>
        <taxon>Insecta</taxon>
        <taxon>Pterygota</taxon>
        <taxon>Neoptera</taxon>
        <taxon>Endopterygota</taxon>
        <taxon>Coleoptera</taxon>
        <taxon>Polyphaga</taxon>
        <taxon>Cucujiformia</taxon>
        <taxon>Chrysomeloidea</taxon>
        <taxon>Cerambycidae</taxon>
        <taxon>Cerambycinae</taxon>
        <taxon>Callichromatini</taxon>
        <taxon>Aromia</taxon>
    </lineage>
</organism>
<evidence type="ECO:0000313" key="1">
    <source>
        <dbReference type="EMBL" id="KAJ8953895.1"/>
    </source>
</evidence>
<gene>
    <name evidence="1" type="ORF">NQ318_019135</name>
</gene>
<reference evidence="1" key="1">
    <citation type="journal article" date="2023" name="Insect Mol. Biol.">
        <title>Genome sequencing provides insights into the evolution of gene families encoding plant cell wall-degrading enzymes in longhorned beetles.</title>
        <authorList>
            <person name="Shin N.R."/>
            <person name="Okamura Y."/>
            <person name="Kirsch R."/>
            <person name="Pauchet Y."/>
        </authorList>
    </citation>
    <scope>NUCLEOTIDE SEQUENCE</scope>
    <source>
        <strain evidence="1">AMC_N1</strain>
    </source>
</reference>
<protein>
    <submittedName>
        <fullName evidence="1">Uncharacterized protein</fullName>
    </submittedName>
</protein>
<accession>A0AAV8YT86</accession>